<dbReference type="EMBL" id="UOFI01000050">
    <property type="protein sequence ID" value="VAW63907.1"/>
    <property type="molecule type" value="Genomic_DNA"/>
</dbReference>
<reference evidence="1" key="1">
    <citation type="submission" date="2018-06" db="EMBL/GenBank/DDBJ databases">
        <authorList>
            <person name="Zhirakovskaya E."/>
        </authorList>
    </citation>
    <scope>NUCLEOTIDE SEQUENCE</scope>
</reference>
<accession>A0A3B0XL76</accession>
<protein>
    <submittedName>
        <fullName evidence="1">Uncharacterized protein</fullName>
    </submittedName>
</protein>
<evidence type="ECO:0000313" key="1">
    <source>
        <dbReference type="EMBL" id="VAW63907.1"/>
    </source>
</evidence>
<dbReference type="AlphaFoldDB" id="A0A3B0XL76"/>
<sequence>MSSNFFYYPLISLCLLSGLLASCDNSNKPTPPKPEPVPAPIPPPLPGNDVVQIDFNFNSNTDGWTAGFADYPIAQASIFNLSANFSQLPAPLQTASGFMVSGTNRSDDLFMFIKKRFSGFSANTQYQIQFEITFASDAPSGCIGVGGAPGEAVTIKAGASVIEPLAINDGNNVYIMNIDKGNQSVGGSDAISIGDFANSKICDNSGFTYELKTLNNNIAPFSVLTGSDGNLWFSFSTDSGFESTTQIYYIGGKIKATKI</sequence>
<name>A0A3B0XL76_9ZZZZ</name>
<proteinExistence type="predicted"/>
<gene>
    <name evidence="1" type="ORF">MNBD_GAMMA09-1146</name>
</gene>
<organism evidence="1">
    <name type="scientific">hydrothermal vent metagenome</name>
    <dbReference type="NCBI Taxonomy" id="652676"/>
    <lineage>
        <taxon>unclassified sequences</taxon>
        <taxon>metagenomes</taxon>
        <taxon>ecological metagenomes</taxon>
    </lineage>
</organism>